<evidence type="ECO:0000256" key="1">
    <source>
        <dbReference type="ARBA" id="ARBA00001974"/>
    </source>
</evidence>
<dbReference type="GeneID" id="112273277"/>
<dbReference type="GO" id="GO:1903457">
    <property type="term" value="P:lactate catabolic process"/>
    <property type="evidence" value="ECO:0000318"/>
    <property type="project" value="GO_Central"/>
</dbReference>
<evidence type="ECO:0000256" key="2">
    <source>
        <dbReference type="ARBA" id="ARBA00004173"/>
    </source>
</evidence>
<dbReference type="FunCoup" id="A0A2K1IVR2">
    <property type="interactions" value="1492"/>
</dbReference>
<keyword evidence="7" id="KW-0560">Oxidoreductase</keyword>
<dbReference type="InterPro" id="IPR016166">
    <property type="entry name" value="FAD-bd_PCMH"/>
</dbReference>
<proteinExistence type="inferred from homology"/>
<dbReference type="SUPFAM" id="SSF55103">
    <property type="entry name" value="FAD-linked oxidases, C-terminal domain"/>
    <property type="match status" value="1"/>
</dbReference>
<dbReference type="InterPro" id="IPR006094">
    <property type="entry name" value="Oxid_FAD_bind_N"/>
</dbReference>
<feature type="domain" description="FAD-binding PCMH-type" evidence="10">
    <location>
        <begin position="101"/>
        <end position="278"/>
    </location>
</feature>
<dbReference type="EMBL" id="ABEU02000020">
    <property type="protein sequence ID" value="PNR33348.1"/>
    <property type="molecule type" value="Genomic_DNA"/>
</dbReference>
<dbReference type="Pfam" id="PF01565">
    <property type="entry name" value="FAD_binding_4"/>
    <property type="match status" value="1"/>
</dbReference>
<dbReference type="PaxDb" id="3218-PP1S44_301V6.1"/>
<reference evidence="12" key="3">
    <citation type="submission" date="2020-12" db="UniProtKB">
        <authorList>
            <consortium name="EnsemblPlants"/>
        </authorList>
    </citation>
    <scope>IDENTIFICATION</scope>
</reference>
<evidence type="ECO:0000259" key="10">
    <source>
        <dbReference type="PROSITE" id="PS51387"/>
    </source>
</evidence>
<evidence type="ECO:0000256" key="9">
    <source>
        <dbReference type="ARBA" id="ARBA00038897"/>
    </source>
</evidence>
<keyword evidence="5" id="KW-0274">FAD</keyword>
<dbReference type="FunFam" id="3.30.465.10:FF:000027">
    <property type="entry name" value="D-lactate dehydrogenase [cytochrome], mitochondrial"/>
    <property type="match status" value="1"/>
</dbReference>
<dbReference type="AlphaFoldDB" id="A0A2K1IVR2"/>
<dbReference type="InterPro" id="IPR036318">
    <property type="entry name" value="FAD-bd_PCMH-like_sf"/>
</dbReference>
<evidence type="ECO:0000313" key="11">
    <source>
        <dbReference type="EMBL" id="PNR33348.1"/>
    </source>
</evidence>
<evidence type="ECO:0000256" key="3">
    <source>
        <dbReference type="ARBA" id="ARBA00008000"/>
    </source>
</evidence>
<evidence type="ECO:0000256" key="4">
    <source>
        <dbReference type="ARBA" id="ARBA00022630"/>
    </source>
</evidence>
<dbReference type="GO" id="GO:0008720">
    <property type="term" value="F:D-lactate dehydrogenase (NAD+) activity"/>
    <property type="evidence" value="ECO:0000318"/>
    <property type="project" value="GO_Central"/>
</dbReference>
<reference evidence="11 13" key="2">
    <citation type="journal article" date="2018" name="Plant J.">
        <title>The Physcomitrella patens chromosome-scale assembly reveals moss genome structure and evolution.</title>
        <authorList>
            <person name="Lang D."/>
            <person name="Ullrich K.K."/>
            <person name="Murat F."/>
            <person name="Fuchs J."/>
            <person name="Jenkins J."/>
            <person name="Haas F.B."/>
            <person name="Piednoel M."/>
            <person name="Gundlach H."/>
            <person name="Van Bel M."/>
            <person name="Meyberg R."/>
            <person name="Vives C."/>
            <person name="Morata J."/>
            <person name="Symeonidi A."/>
            <person name="Hiss M."/>
            <person name="Muchero W."/>
            <person name="Kamisugi Y."/>
            <person name="Saleh O."/>
            <person name="Blanc G."/>
            <person name="Decker E.L."/>
            <person name="van Gessel N."/>
            <person name="Grimwood J."/>
            <person name="Hayes R.D."/>
            <person name="Graham S.W."/>
            <person name="Gunter L.E."/>
            <person name="McDaniel S.F."/>
            <person name="Hoernstein S.N.W."/>
            <person name="Larsson A."/>
            <person name="Li F.W."/>
            <person name="Perroud P.F."/>
            <person name="Phillips J."/>
            <person name="Ranjan P."/>
            <person name="Rokshar D.S."/>
            <person name="Rothfels C.J."/>
            <person name="Schneider L."/>
            <person name="Shu S."/>
            <person name="Stevenson D.W."/>
            <person name="Thummler F."/>
            <person name="Tillich M."/>
            <person name="Villarreal Aguilar J.C."/>
            <person name="Widiez T."/>
            <person name="Wong G.K."/>
            <person name="Wymore A."/>
            <person name="Zhang Y."/>
            <person name="Zimmer A.D."/>
            <person name="Quatrano R.S."/>
            <person name="Mayer K.F.X."/>
            <person name="Goodstein D."/>
            <person name="Casacuberta J.M."/>
            <person name="Vandepoele K."/>
            <person name="Reski R."/>
            <person name="Cuming A.C."/>
            <person name="Tuskan G.A."/>
            <person name="Maumus F."/>
            <person name="Salse J."/>
            <person name="Schmutz J."/>
            <person name="Rensing S.A."/>
        </authorList>
    </citation>
    <scope>NUCLEOTIDE SEQUENCE [LARGE SCALE GENOMIC DNA]</scope>
    <source>
        <strain evidence="12 13">cv. Gransden 2004</strain>
    </source>
</reference>
<sequence length="526" mass="57529">MGSGVTGWRKHARAIGGVVAFTGLMSLLKLHEWVASRIEDLEQVEATERPVSWNDWSRNLIVDIISRLLAELKAVCDEDRVVVGVEERTFHAKPWHSHFAVKAIPDIVVYPKSQEEVVAVVNACAKYKVPMIPFAGGTSMEGQSMTPHKGVSINMKLMKRVKELHLEDMDVVVESGIGWIELNEFLKPHGLFFPLDPGPGASIGGMCATRCSGSLAVRYGTMRDNVISLKCILPNGDVVKTAARARKSAAGYDLTRLLIGSEGTLGLITEVTLRLQKIPEASVVAMCNFKSIGDATAVAIATMHSGIQVSRVELLDEMMMNAINIANGKNYPTEPTLMFEFVGTEAYALEQTSRVEKIVQAHNGSDFVYADSEMEKEELWKIRKGAFWSSFSLRPGAEGMTTDVCVPLSRLAECISTSKERLLASSLPHVLVAHAGDGNFHVCIFFDKNNEEEVKEALEIADGIVHLSLSMEGTCTGEHGVGVGKMKYLEKEHGSAAMTMMGSIKRAIDPSNLMNPGKLIPEKFCY</sequence>
<dbReference type="Gene3D" id="3.30.465.10">
    <property type="match status" value="1"/>
</dbReference>
<dbReference type="InterPro" id="IPR016169">
    <property type="entry name" value="FAD-bd_PCMH_sub2"/>
</dbReference>
<comment type="subcellular location">
    <subcellularLocation>
        <location evidence="2">Mitochondrion</location>
    </subcellularLocation>
</comment>
<dbReference type="PANTHER" id="PTHR11748:SF111">
    <property type="entry name" value="D-LACTATE DEHYDROGENASE, MITOCHONDRIAL-RELATED"/>
    <property type="match status" value="1"/>
</dbReference>
<dbReference type="STRING" id="3218.A0A2K1IVR2"/>
<evidence type="ECO:0000256" key="5">
    <source>
        <dbReference type="ARBA" id="ARBA00022827"/>
    </source>
</evidence>
<accession>A0A2K1IVR2</accession>
<comment type="cofactor">
    <cofactor evidence="1">
        <name>FAD</name>
        <dbReference type="ChEBI" id="CHEBI:57692"/>
    </cofactor>
</comment>
<dbReference type="PROSITE" id="PS51387">
    <property type="entry name" value="FAD_PCMH"/>
    <property type="match status" value="1"/>
</dbReference>
<dbReference type="FunFam" id="3.30.70.2740:FF:000001">
    <property type="entry name" value="D-lactate dehydrogenase mitochondrial"/>
    <property type="match status" value="1"/>
</dbReference>
<dbReference type="FunFam" id="1.10.45.10:FF:000001">
    <property type="entry name" value="D-lactate dehydrogenase mitochondrial"/>
    <property type="match status" value="1"/>
</dbReference>
<dbReference type="GO" id="GO:0071949">
    <property type="term" value="F:FAD binding"/>
    <property type="evidence" value="ECO:0007669"/>
    <property type="project" value="InterPro"/>
</dbReference>
<protein>
    <recommendedName>
        <fullName evidence="9">D-lactate dehydrogenase (cytochrome)</fullName>
        <ecNumber evidence="9">1.1.2.4</ecNumber>
    </recommendedName>
</protein>
<reference evidence="11 13" key="1">
    <citation type="journal article" date="2008" name="Science">
        <title>The Physcomitrella genome reveals evolutionary insights into the conquest of land by plants.</title>
        <authorList>
            <person name="Rensing S."/>
            <person name="Lang D."/>
            <person name="Zimmer A."/>
            <person name="Terry A."/>
            <person name="Salamov A."/>
            <person name="Shapiro H."/>
            <person name="Nishiyama T."/>
            <person name="Perroud P.-F."/>
            <person name="Lindquist E."/>
            <person name="Kamisugi Y."/>
            <person name="Tanahashi T."/>
            <person name="Sakakibara K."/>
            <person name="Fujita T."/>
            <person name="Oishi K."/>
            <person name="Shin-I T."/>
            <person name="Kuroki Y."/>
            <person name="Toyoda A."/>
            <person name="Suzuki Y."/>
            <person name="Hashimoto A."/>
            <person name="Yamaguchi K."/>
            <person name="Sugano A."/>
            <person name="Kohara Y."/>
            <person name="Fujiyama A."/>
            <person name="Anterola A."/>
            <person name="Aoki S."/>
            <person name="Ashton N."/>
            <person name="Barbazuk W.B."/>
            <person name="Barker E."/>
            <person name="Bennetzen J."/>
            <person name="Bezanilla M."/>
            <person name="Blankenship R."/>
            <person name="Cho S.H."/>
            <person name="Dutcher S."/>
            <person name="Estelle M."/>
            <person name="Fawcett J.A."/>
            <person name="Gundlach H."/>
            <person name="Hanada K."/>
            <person name="Heyl A."/>
            <person name="Hicks K.A."/>
            <person name="Hugh J."/>
            <person name="Lohr M."/>
            <person name="Mayer K."/>
            <person name="Melkozernov A."/>
            <person name="Murata T."/>
            <person name="Nelson D."/>
            <person name="Pils B."/>
            <person name="Prigge M."/>
            <person name="Reiss B."/>
            <person name="Renner T."/>
            <person name="Rombauts S."/>
            <person name="Rushton P."/>
            <person name="Sanderfoot A."/>
            <person name="Schween G."/>
            <person name="Shiu S.-H."/>
            <person name="Stueber K."/>
            <person name="Theodoulou F.L."/>
            <person name="Tu H."/>
            <person name="Van de Peer Y."/>
            <person name="Verrier P.J."/>
            <person name="Waters E."/>
            <person name="Wood A."/>
            <person name="Yang L."/>
            <person name="Cove D."/>
            <person name="Cuming A."/>
            <person name="Hasebe M."/>
            <person name="Lucas S."/>
            <person name="Mishler D.B."/>
            <person name="Reski R."/>
            <person name="Grigoriev I."/>
            <person name="Quatrano R.S."/>
            <person name="Boore J.L."/>
        </authorList>
    </citation>
    <scope>NUCLEOTIDE SEQUENCE [LARGE SCALE GENOMIC DNA]</scope>
    <source>
        <strain evidence="12 13">cv. Gransden 2004</strain>
    </source>
</reference>
<dbReference type="GO" id="GO:0050660">
    <property type="term" value="F:flavin adenine dinucleotide binding"/>
    <property type="evidence" value="ECO:0000318"/>
    <property type="project" value="GO_Central"/>
</dbReference>
<dbReference type="Gene3D" id="3.30.70.2740">
    <property type="match status" value="1"/>
</dbReference>
<dbReference type="Gramene" id="Pp3c20_18170V3.2">
    <property type="protein sequence ID" value="Pp3c20_18170V3.2"/>
    <property type="gene ID" value="Pp3c20_18170"/>
</dbReference>
<dbReference type="Proteomes" id="UP000006727">
    <property type="component" value="Chromosome 20"/>
</dbReference>
<keyword evidence="8" id="KW-0496">Mitochondrion</keyword>
<evidence type="ECO:0000256" key="6">
    <source>
        <dbReference type="ARBA" id="ARBA00022946"/>
    </source>
</evidence>
<dbReference type="GO" id="GO:0005739">
    <property type="term" value="C:mitochondrion"/>
    <property type="evidence" value="ECO:0000318"/>
    <property type="project" value="GO_Central"/>
</dbReference>
<comment type="similarity">
    <text evidence="3">Belongs to the FAD-binding oxidoreductase/transferase type 4 family.</text>
</comment>
<dbReference type="Gramene" id="Pp3c20_18170V3.1">
    <property type="protein sequence ID" value="Pp3c20_18170V3.1"/>
    <property type="gene ID" value="Pp3c20_18170"/>
</dbReference>
<evidence type="ECO:0000313" key="12">
    <source>
        <dbReference type="EnsemblPlants" id="Pp3c20_18170V3.1"/>
    </source>
</evidence>
<evidence type="ECO:0000313" key="13">
    <source>
        <dbReference type="Proteomes" id="UP000006727"/>
    </source>
</evidence>
<gene>
    <name evidence="12" type="primary">LOC112273277</name>
    <name evidence="11" type="ORF">PHYPA_025291</name>
</gene>
<dbReference type="Pfam" id="PF02913">
    <property type="entry name" value="FAD-oxidase_C"/>
    <property type="match status" value="1"/>
</dbReference>
<dbReference type="InterPro" id="IPR004113">
    <property type="entry name" value="FAD-bd_oxidored_4_C"/>
</dbReference>
<keyword evidence="4" id="KW-0285">Flavoprotein</keyword>
<dbReference type="GO" id="GO:0004458">
    <property type="term" value="F:D-lactate dehydrogenase (cytochrome) activity"/>
    <property type="evidence" value="ECO:0000318"/>
    <property type="project" value="GO_Central"/>
</dbReference>
<name>A0A2K1IVR2_PHYPA</name>
<evidence type="ECO:0000256" key="7">
    <source>
        <dbReference type="ARBA" id="ARBA00023002"/>
    </source>
</evidence>
<dbReference type="Gene3D" id="1.10.45.10">
    <property type="entry name" value="Vanillyl-alcohol Oxidase, Chain A, domain 4"/>
    <property type="match status" value="1"/>
</dbReference>
<keyword evidence="13" id="KW-1185">Reference proteome</keyword>
<dbReference type="InterPro" id="IPR016171">
    <property type="entry name" value="Vanillyl_alc_oxidase_C-sub2"/>
</dbReference>
<dbReference type="EC" id="1.1.2.4" evidence="9"/>
<dbReference type="RefSeq" id="XP_024357604.1">
    <property type="nucleotide sequence ID" value="XM_024501836.2"/>
</dbReference>
<dbReference type="EnsemblPlants" id="Pp3c20_18170V3.2">
    <property type="protein sequence ID" value="Pp3c20_18170V3.2"/>
    <property type="gene ID" value="Pp3c20_18170"/>
</dbReference>
<dbReference type="PANTHER" id="PTHR11748">
    <property type="entry name" value="D-LACTATE DEHYDROGENASE"/>
    <property type="match status" value="1"/>
</dbReference>
<organism evidence="11">
    <name type="scientific">Physcomitrium patens</name>
    <name type="common">Spreading-leaved earth moss</name>
    <name type="synonym">Physcomitrella patens</name>
    <dbReference type="NCBI Taxonomy" id="3218"/>
    <lineage>
        <taxon>Eukaryota</taxon>
        <taxon>Viridiplantae</taxon>
        <taxon>Streptophyta</taxon>
        <taxon>Embryophyta</taxon>
        <taxon>Bryophyta</taxon>
        <taxon>Bryophytina</taxon>
        <taxon>Bryopsida</taxon>
        <taxon>Funariidae</taxon>
        <taxon>Funariales</taxon>
        <taxon>Funariaceae</taxon>
        <taxon>Physcomitrium</taxon>
    </lineage>
</organism>
<dbReference type="SUPFAM" id="SSF56176">
    <property type="entry name" value="FAD-binding/transporter-associated domain-like"/>
    <property type="match status" value="1"/>
</dbReference>
<dbReference type="InterPro" id="IPR016164">
    <property type="entry name" value="FAD-linked_Oxase-like_C"/>
</dbReference>
<keyword evidence="6" id="KW-0809">Transit peptide</keyword>
<dbReference type="EnsemblPlants" id="Pp3c20_18170V3.1">
    <property type="protein sequence ID" value="Pp3c20_18170V3.1"/>
    <property type="gene ID" value="Pp3c20_18170"/>
</dbReference>
<evidence type="ECO:0000256" key="8">
    <source>
        <dbReference type="ARBA" id="ARBA00023128"/>
    </source>
</evidence>